<dbReference type="Gene3D" id="3.90.190.10">
    <property type="entry name" value="Protein tyrosine phosphatase superfamily"/>
    <property type="match status" value="1"/>
</dbReference>
<evidence type="ECO:0000256" key="1">
    <source>
        <dbReference type="SAM" id="MobiDB-lite"/>
    </source>
</evidence>
<reference evidence="3 4" key="1">
    <citation type="submission" date="2018-11" db="EMBL/GenBank/DDBJ databases">
        <authorList>
            <consortium name="Pathogen Informatics"/>
        </authorList>
    </citation>
    <scope>NUCLEOTIDE SEQUENCE [LARGE SCALE GENOMIC DNA]</scope>
</reference>
<dbReference type="SUPFAM" id="SSF52799">
    <property type="entry name" value="(Phosphotyrosine protein) phosphatases II"/>
    <property type="match status" value="1"/>
</dbReference>
<gene>
    <name evidence="3" type="ORF">SVUK_LOCUS6291</name>
</gene>
<dbReference type="OrthoDB" id="10253954at2759"/>
<keyword evidence="4" id="KW-1185">Reference proteome</keyword>
<organism evidence="3 4">
    <name type="scientific">Strongylus vulgaris</name>
    <name type="common">Blood worm</name>
    <dbReference type="NCBI Taxonomy" id="40348"/>
    <lineage>
        <taxon>Eukaryota</taxon>
        <taxon>Metazoa</taxon>
        <taxon>Ecdysozoa</taxon>
        <taxon>Nematoda</taxon>
        <taxon>Chromadorea</taxon>
        <taxon>Rhabditida</taxon>
        <taxon>Rhabditina</taxon>
        <taxon>Rhabditomorpha</taxon>
        <taxon>Strongyloidea</taxon>
        <taxon>Strongylidae</taxon>
        <taxon>Strongylus</taxon>
    </lineage>
</organism>
<dbReference type="GO" id="GO:0004725">
    <property type="term" value="F:protein tyrosine phosphatase activity"/>
    <property type="evidence" value="ECO:0007669"/>
    <property type="project" value="InterPro"/>
</dbReference>
<proteinExistence type="predicted"/>
<dbReference type="Pfam" id="PF00102">
    <property type="entry name" value="Y_phosphatase"/>
    <property type="match status" value="1"/>
</dbReference>
<feature type="domain" description="Tyrosine-protein phosphatase" evidence="2">
    <location>
        <begin position="72"/>
        <end position="118"/>
    </location>
</feature>
<dbReference type="InterPro" id="IPR029021">
    <property type="entry name" value="Prot-tyrosine_phosphatase-like"/>
</dbReference>
<dbReference type="PANTHER" id="PTHR46163:SF5">
    <property type="entry name" value="TYROSINE-PROTEIN PHOSPHATASE"/>
    <property type="match status" value="1"/>
</dbReference>
<evidence type="ECO:0000313" key="3">
    <source>
        <dbReference type="EMBL" id="VDM71293.1"/>
    </source>
</evidence>
<dbReference type="PANTHER" id="PTHR46163">
    <property type="entry name" value="TYROSINE-PROTEIN PHOSPHATASE-RELATED"/>
    <property type="match status" value="1"/>
</dbReference>
<feature type="region of interest" description="Disordered" evidence="1">
    <location>
        <begin position="1"/>
        <end position="20"/>
    </location>
</feature>
<evidence type="ECO:0000259" key="2">
    <source>
        <dbReference type="Pfam" id="PF00102"/>
    </source>
</evidence>
<dbReference type="InterPro" id="IPR000242">
    <property type="entry name" value="PTP_cat"/>
</dbReference>
<dbReference type="InterPro" id="IPR052782">
    <property type="entry name" value="Oocyte-zygote_transition_reg"/>
</dbReference>
<feature type="non-terminal residue" evidence="3">
    <location>
        <position position="120"/>
    </location>
</feature>
<dbReference type="AlphaFoldDB" id="A0A3P7ITV0"/>
<dbReference type="Proteomes" id="UP000270094">
    <property type="component" value="Unassembled WGS sequence"/>
</dbReference>
<evidence type="ECO:0000313" key="4">
    <source>
        <dbReference type="Proteomes" id="UP000270094"/>
    </source>
</evidence>
<accession>A0A3P7ITV0</accession>
<dbReference type="EMBL" id="UYYB01019725">
    <property type="protein sequence ID" value="VDM71293.1"/>
    <property type="molecule type" value="Genomic_DNA"/>
</dbReference>
<sequence>MRESPRSAIPSHDAIEMEKRQAQKAKRLQVKVFVEATLRKGVNGLIAEFKGMKRGNDFTVMTAFVAEIPNGRNRYKDVGCLDNRRVVVNIGSTSYIHANYVSTPNNPKRFICTQVSLDKL</sequence>
<protein>
    <recommendedName>
        <fullName evidence="2">Tyrosine-protein phosphatase domain-containing protein</fullName>
    </recommendedName>
</protein>
<name>A0A3P7ITV0_STRVU</name>